<feature type="transmembrane region" description="Helical" evidence="7">
    <location>
        <begin position="295"/>
        <end position="315"/>
    </location>
</feature>
<feature type="transmembrane region" description="Helical" evidence="7">
    <location>
        <begin position="110"/>
        <end position="130"/>
    </location>
</feature>
<dbReference type="AlphaFoldDB" id="A0A1R2C1P3"/>
<dbReference type="SUPFAM" id="SSF51206">
    <property type="entry name" value="cAMP-binding domain-like"/>
    <property type="match status" value="1"/>
</dbReference>
<organism evidence="9 10">
    <name type="scientific">Stentor coeruleus</name>
    <dbReference type="NCBI Taxonomy" id="5963"/>
    <lineage>
        <taxon>Eukaryota</taxon>
        <taxon>Sar</taxon>
        <taxon>Alveolata</taxon>
        <taxon>Ciliophora</taxon>
        <taxon>Postciliodesmatophora</taxon>
        <taxon>Heterotrichea</taxon>
        <taxon>Heterotrichida</taxon>
        <taxon>Stentoridae</taxon>
        <taxon>Stentor</taxon>
    </lineage>
</organism>
<dbReference type="Gene3D" id="1.10.287.70">
    <property type="match status" value="1"/>
</dbReference>
<dbReference type="SUPFAM" id="SSF81324">
    <property type="entry name" value="Voltage-gated potassium channels"/>
    <property type="match status" value="1"/>
</dbReference>
<proteinExistence type="predicted"/>
<dbReference type="GO" id="GO:0005216">
    <property type="term" value="F:monoatomic ion channel activity"/>
    <property type="evidence" value="ECO:0007669"/>
    <property type="project" value="InterPro"/>
</dbReference>
<dbReference type="EMBL" id="MPUH01000324">
    <property type="protein sequence ID" value="OMJ82855.1"/>
    <property type="molecule type" value="Genomic_DNA"/>
</dbReference>
<accession>A0A1R2C1P3</accession>
<dbReference type="InterPro" id="IPR005821">
    <property type="entry name" value="Ion_trans_dom"/>
</dbReference>
<sequence length="651" mass="76171">MSRIAPDDPKPGVTQKRKLFGIPYTHMQKSNNKRNSVYEKTSNKLLKALSVYKKETFNFQSEDTKNHNWPVISHNGAPKQVFDYLMSFAILESNILSPYWLAFGPPSNKALVYDTIMQIFFLFDFICNFFTSYTSGRNKIIVDPNSISTKYIRTWFIFDLLALIPFRVFEWPSVEFFFRLSRIIKLGKCFKILQTLEKLLIKFFNRFYQNSHVVKVVVRSVFNLIKVLCMMYFTIYFIACCFIRLYMLESPNFEDKNFPGATNGKIMLRTSYFISTTVVGVGYGDLLASNSSEMIAVIFIILIGAMYYTVLAGAFNSVISNIKLLWPNDENMNALEHWLYKVETRYRLLPLELHNKIMSHFEYYWFKDRLNDIAKEYWKAENYNDLIADQGGHFSLLSDDLKEELLDKLFRDIFTTFPNFFEEDSKLKYELCFHFQPRIYKVNEVIINEQETVQEIIFTYRGRLCLEHNFNGEPIQLTYNSARTIIGDYEVLLNKKTIVTYRVAFHQTSISVEAFALPRKPFLMILANGFPESEIKLRIQSEMKHSEIVKCLIGTKNKLKKIDNSTNSDTSRPLLEAPSKKGRASVIREGEILMIQSKYRSLESNIEDLISSYEFISKKIESLKDFAKNKPLPTKEKDHDHQLGNLIVRRK</sequence>
<comment type="caution">
    <text evidence="9">The sequence shown here is derived from an EMBL/GenBank/DDBJ whole genome shotgun (WGS) entry which is preliminary data.</text>
</comment>
<reference evidence="9 10" key="1">
    <citation type="submission" date="2016-11" db="EMBL/GenBank/DDBJ databases">
        <title>The macronuclear genome of Stentor coeruleus: a giant cell with tiny introns.</title>
        <authorList>
            <person name="Slabodnick M."/>
            <person name="Ruby J.G."/>
            <person name="Reiff S.B."/>
            <person name="Swart E.C."/>
            <person name="Gosai S."/>
            <person name="Prabakaran S."/>
            <person name="Witkowska E."/>
            <person name="Larue G.E."/>
            <person name="Fisher S."/>
            <person name="Freeman R.M."/>
            <person name="Gunawardena J."/>
            <person name="Chu W."/>
            <person name="Stover N.A."/>
            <person name="Gregory B.D."/>
            <person name="Nowacki M."/>
            <person name="Derisi J."/>
            <person name="Roy S.W."/>
            <person name="Marshall W.F."/>
            <person name="Sood P."/>
        </authorList>
    </citation>
    <scope>NUCLEOTIDE SEQUENCE [LARGE SCALE GENOMIC DNA]</scope>
    <source>
        <strain evidence="9">WM001</strain>
    </source>
</reference>
<evidence type="ECO:0000256" key="2">
    <source>
        <dbReference type="ARBA" id="ARBA00022448"/>
    </source>
</evidence>
<dbReference type="Proteomes" id="UP000187209">
    <property type="component" value="Unassembled WGS sequence"/>
</dbReference>
<keyword evidence="5" id="KW-0406">Ion transport</keyword>
<name>A0A1R2C1P3_9CILI</name>
<evidence type="ECO:0000256" key="1">
    <source>
        <dbReference type="ARBA" id="ARBA00004141"/>
    </source>
</evidence>
<keyword evidence="10" id="KW-1185">Reference proteome</keyword>
<dbReference type="PANTHER" id="PTHR47823:SF9">
    <property type="entry name" value="CHROMOSOME UNDETERMINED SCAFFOLD_10, WHOLE GENOME SHOTGUN SEQUENCE"/>
    <property type="match status" value="1"/>
</dbReference>
<dbReference type="Pfam" id="PF00520">
    <property type="entry name" value="Ion_trans"/>
    <property type="match status" value="1"/>
</dbReference>
<keyword evidence="3 7" id="KW-0812">Transmembrane</keyword>
<feature type="transmembrane region" description="Helical" evidence="7">
    <location>
        <begin position="224"/>
        <end position="246"/>
    </location>
</feature>
<evidence type="ECO:0000256" key="3">
    <source>
        <dbReference type="ARBA" id="ARBA00022692"/>
    </source>
</evidence>
<feature type="domain" description="Cyclic nucleotide-binding" evidence="8">
    <location>
        <begin position="419"/>
        <end position="526"/>
    </location>
</feature>
<evidence type="ECO:0000256" key="7">
    <source>
        <dbReference type="SAM" id="Phobius"/>
    </source>
</evidence>
<evidence type="ECO:0000256" key="5">
    <source>
        <dbReference type="ARBA" id="ARBA00023065"/>
    </source>
</evidence>
<evidence type="ECO:0000256" key="4">
    <source>
        <dbReference type="ARBA" id="ARBA00022989"/>
    </source>
</evidence>
<keyword evidence="6 7" id="KW-0472">Membrane</keyword>
<comment type="subcellular location">
    <subcellularLocation>
        <location evidence="1">Membrane</location>
        <topology evidence="1">Multi-pass membrane protein</topology>
    </subcellularLocation>
</comment>
<dbReference type="OrthoDB" id="447251at2759"/>
<evidence type="ECO:0000259" key="8">
    <source>
        <dbReference type="PROSITE" id="PS50042"/>
    </source>
</evidence>
<dbReference type="InterPro" id="IPR000595">
    <property type="entry name" value="cNMP-bd_dom"/>
</dbReference>
<protein>
    <recommendedName>
        <fullName evidence="8">Cyclic nucleotide-binding domain-containing protein</fullName>
    </recommendedName>
</protein>
<dbReference type="PANTHER" id="PTHR47823">
    <property type="entry name" value="ION_TRANS DOMAIN-CONTAINING PROTEIN"/>
    <property type="match status" value="1"/>
</dbReference>
<evidence type="ECO:0000256" key="6">
    <source>
        <dbReference type="ARBA" id="ARBA00023136"/>
    </source>
</evidence>
<evidence type="ECO:0000313" key="10">
    <source>
        <dbReference type="Proteomes" id="UP000187209"/>
    </source>
</evidence>
<dbReference type="PROSITE" id="PS50042">
    <property type="entry name" value="CNMP_BINDING_3"/>
    <property type="match status" value="1"/>
</dbReference>
<feature type="transmembrane region" description="Helical" evidence="7">
    <location>
        <begin position="266"/>
        <end position="283"/>
    </location>
</feature>
<keyword evidence="2" id="KW-0813">Transport</keyword>
<dbReference type="Gene3D" id="2.60.120.10">
    <property type="entry name" value="Jelly Rolls"/>
    <property type="match status" value="1"/>
</dbReference>
<keyword evidence="4 7" id="KW-1133">Transmembrane helix</keyword>
<gene>
    <name evidence="9" type="ORF">SteCoe_16323</name>
</gene>
<dbReference type="GO" id="GO:0016020">
    <property type="term" value="C:membrane"/>
    <property type="evidence" value="ECO:0007669"/>
    <property type="project" value="UniProtKB-SubCell"/>
</dbReference>
<dbReference type="InterPro" id="IPR014710">
    <property type="entry name" value="RmlC-like_jellyroll"/>
</dbReference>
<evidence type="ECO:0000313" key="9">
    <source>
        <dbReference type="EMBL" id="OMJ82855.1"/>
    </source>
</evidence>
<dbReference type="InterPro" id="IPR018490">
    <property type="entry name" value="cNMP-bd_dom_sf"/>
</dbReference>